<protein>
    <recommendedName>
        <fullName evidence="7">mannonate dehydratase</fullName>
        <ecNumber evidence="7">4.2.1.8</ecNumber>
    </recommendedName>
</protein>
<comment type="catalytic activity">
    <reaction evidence="1">
        <text>D-mannonate = 2-dehydro-3-deoxy-D-gluconate + H2O</text>
        <dbReference type="Rhea" id="RHEA:20097"/>
        <dbReference type="ChEBI" id="CHEBI:15377"/>
        <dbReference type="ChEBI" id="CHEBI:17767"/>
        <dbReference type="ChEBI" id="CHEBI:57990"/>
        <dbReference type="EC" id="4.2.1.8"/>
    </reaction>
</comment>
<dbReference type="Gene3D" id="3.20.20.150">
    <property type="entry name" value="Divalent-metal-dependent TIM barrel enzymes"/>
    <property type="match status" value="1"/>
</dbReference>
<dbReference type="GO" id="GO:0008198">
    <property type="term" value="F:ferrous iron binding"/>
    <property type="evidence" value="ECO:0007669"/>
    <property type="project" value="TreeGrafter"/>
</dbReference>
<comment type="cofactor">
    <cofactor evidence="2">
        <name>Mn(2+)</name>
        <dbReference type="ChEBI" id="CHEBI:29035"/>
    </cofactor>
</comment>
<proteinExistence type="inferred from homology"/>
<evidence type="ECO:0000256" key="10">
    <source>
        <dbReference type="ARBA" id="ARBA00023239"/>
    </source>
</evidence>
<dbReference type="EC" id="4.2.1.8" evidence="7"/>
<comment type="function">
    <text evidence="4">Catalyzes the dehydration of D-mannonate.</text>
</comment>
<dbReference type="Pfam" id="PF03786">
    <property type="entry name" value="UxuA"/>
    <property type="match status" value="1"/>
</dbReference>
<dbReference type="PANTHER" id="PTHR30387">
    <property type="entry name" value="MANNONATE DEHYDRATASE"/>
    <property type="match status" value="1"/>
</dbReference>
<evidence type="ECO:0000256" key="7">
    <source>
        <dbReference type="ARBA" id="ARBA00012927"/>
    </source>
</evidence>
<evidence type="ECO:0000256" key="2">
    <source>
        <dbReference type="ARBA" id="ARBA00001936"/>
    </source>
</evidence>
<organism evidence="11">
    <name type="scientific">Caldilineaceae bacterium SB0664_bin_27</name>
    <dbReference type="NCBI Taxonomy" id="2605260"/>
    <lineage>
        <taxon>Bacteria</taxon>
        <taxon>Bacillati</taxon>
        <taxon>Chloroflexota</taxon>
        <taxon>Caldilineae</taxon>
        <taxon>Caldilineales</taxon>
        <taxon>Caldilineaceae</taxon>
    </lineage>
</organism>
<dbReference type="PANTHER" id="PTHR30387:SF2">
    <property type="entry name" value="MANNONATE DEHYDRATASE"/>
    <property type="match status" value="1"/>
</dbReference>
<comment type="cofactor">
    <cofactor evidence="3">
        <name>Fe(2+)</name>
        <dbReference type="ChEBI" id="CHEBI:29033"/>
    </cofactor>
</comment>
<evidence type="ECO:0000256" key="6">
    <source>
        <dbReference type="ARBA" id="ARBA00007389"/>
    </source>
</evidence>
<dbReference type="SUPFAM" id="SSF51658">
    <property type="entry name" value="Xylose isomerase-like"/>
    <property type="match status" value="1"/>
</dbReference>
<dbReference type="EMBL" id="VXRG01000126">
    <property type="protein sequence ID" value="MXY94776.1"/>
    <property type="molecule type" value="Genomic_DNA"/>
</dbReference>
<sequence>MLRVSIFKHNAEMTDQWLLQKVALGADAIDFGRDADMPGVTEQGYPDLDAVQALRKRVRSFGIDINRVTLPTLTHAFIDERVGAEDELDNAAKALEVYGQARIPIARQRVEGDVFPQMMEQYRTKHRGGYIARAESLVQGPHDIPSRAELERWWDRFCHAFERLTPIAEEYDIKLAVHPSDTPNIDTPFGGIGFHRIIDAFPSPNVGYVYCIGTRSEAGGSSLVIDEINNYGRKGKLFMLHMRNVRGSLATAGGFEETLLDDGDLNMARILRELRNVGFSGYINPDHIPDLPGDNETRDVGWAYSIGYLKALFAAAVA</sequence>
<dbReference type="InterPro" id="IPR004628">
    <property type="entry name" value="Man_deHydtase"/>
</dbReference>
<keyword evidence="10" id="KW-0456">Lyase</keyword>
<dbReference type="InterPro" id="IPR036237">
    <property type="entry name" value="Xyl_isomerase-like_sf"/>
</dbReference>
<accession>A0A6B0YUI2</accession>
<evidence type="ECO:0000256" key="4">
    <source>
        <dbReference type="ARBA" id="ARBA00002713"/>
    </source>
</evidence>
<evidence type="ECO:0000256" key="1">
    <source>
        <dbReference type="ARBA" id="ARBA00001794"/>
    </source>
</evidence>
<dbReference type="GO" id="GO:0008927">
    <property type="term" value="F:mannonate dehydratase activity"/>
    <property type="evidence" value="ECO:0007669"/>
    <property type="project" value="UniProtKB-EC"/>
</dbReference>
<evidence type="ECO:0000313" key="11">
    <source>
        <dbReference type="EMBL" id="MXY94776.1"/>
    </source>
</evidence>
<gene>
    <name evidence="11" type="ORF">F4Y42_15160</name>
</gene>
<evidence type="ECO:0000256" key="5">
    <source>
        <dbReference type="ARBA" id="ARBA00004892"/>
    </source>
</evidence>
<comment type="caution">
    <text evidence="11">The sequence shown here is derived from an EMBL/GenBank/DDBJ whole genome shotgun (WGS) entry which is preliminary data.</text>
</comment>
<name>A0A6B0YUI2_9CHLR</name>
<dbReference type="UniPathway" id="UPA00246"/>
<keyword evidence="9" id="KW-0464">Manganese</keyword>
<evidence type="ECO:0000256" key="9">
    <source>
        <dbReference type="ARBA" id="ARBA00023211"/>
    </source>
</evidence>
<dbReference type="GO" id="GO:0030145">
    <property type="term" value="F:manganese ion binding"/>
    <property type="evidence" value="ECO:0007669"/>
    <property type="project" value="TreeGrafter"/>
</dbReference>
<dbReference type="AlphaFoldDB" id="A0A6B0YUI2"/>
<evidence type="ECO:0000256" key="8">
    <source>
        <dbReference type="ARBA" id="ARBA00023004"/>
    </source>
</evidence>
<keyword evidence="8" id="KW-0408">Iron</keyword>
<reference evidence="11" key="1">
    <citation type="submission" date="2019-09" db="EMBL/GenBank/DDBJ databases">
        <title>Characterisation of the sponge microbiome using genome-centric metagenomics.</title>
        <authorList>
            <person name="Engelberts J.P."/>
            <person name="Robbins S.J."/>
            <person name="De Goeij J.M."/>
            <person name="Aranda M."/>
            <person name="Bell S.C."/>
            <person name="Webster N.S."/>
        </authorList>
    </citation>
    <scope>NUCLEOTIDE SEQUENCE</scope>
    <source>
        <strain evidence="11">SB0664_bin_27</strain>
    </source>
</reference>
<comment type="similarity">
    <text evidence="6">Belongs to the mannonate dehydratase family.</text>
</comment>
<comment type="pathway">
    <text evidence="5">Carbohydrate metabolism; pentose and glucuronate interconversion.</text>
</comment>
<dbReference type="GO" id="GO:0042840">
    <property type="term" value="P:D-glucuronate catabolic process"/>
    <property type="evidence" value="ECO:0007669"/>
    <property type="project" value="TreeGrafter"/>
</dbReference>
<evidence type="ECO:0000256" key="3">
    <source>
        <dbReference type="ARBA" id="ARBA00001954"/>
    </source>
</evidence>